<evidence type="ECO:0000256" key="1">
    <source>
        <dbReference type="ARBA" id="ARBA00006484"/>
    </source>
</evidence>
<dbReference type="InterPro" id="IPR050259">
    <property type="entry name" value="SDR"/>
</dbReference>
<dbReference type="InterPro" id="IPR036291">
    <property type="entry name" value="NAD(P)-bd_dom_sf"/>
</dbReference>
<gene>
    <name evidence="2" type="ORF">ARD30_24930</name>
    <name evidence="3" type="ORF">SAMN05660750_04795</name>
</gene>
<dbReference type="OrthoDB" id="9793325at2"/>
<dbReference type="Gene3D" id="3.40.50.720">
    <property type="entry name" value="NAD(P)-binding Rossmann-like Domain"/>
    <property type="match status" value="1"/>
</dbReference>
<keyword evidence="4" id="KW-1185">Reference proteome</keyword>
<dbReference type="Proteomes" id="UP000190130">
    <property type="component" value="Unassembled WGS sequence"/>
</dbReference>
<evidence type="ECO:0000313" key="2">
    <source>
        <dbReference type="EMBL" id="KQK27767.1"/>
    </source>
</evidence>
<dbReference type="Proteomes" id="UP000051562">
    <property type="component" value="Unassembled WGS sequence"/>
</dbReference>
<accession>A0A0Q3HY92</accession>
<dbReference type="PRINTS" id="PR00081">
    <property type="entry name" value="GDHRDH"/>
</dbReference>
<dbReference type="PANTHER" id="PTHR42879">
    <property type="entry name" value="3-OXOACYL-(ACYL-CARRIER-PROTEIN) REDUCTASE"/>
    <property type="match status" value="1"/>
</dbReference>
<dbReference type="InterPro" id="IPR002347">
    <property type="entry name" value="SDR_fam"/>
</dbReference>
<dbReference type="Pfam" id="PF13561">
    <property type="entry name" value="adh_short_C2"/>
    <property type="match status" value="1"/>
</dbReference>
<evidence type="ECO:0000313" key="5">
    <source>
        <dbReference type="Proteomes" id="UP000190130"/>
    </source>
</evidence>
<name>A0A0Q3HY92_9HYPH</name>
<comment type="similarity">
    <text evidence="1">Belongs to the short-chain dehydrogenases/reductases (SDR) family.</text>
</comment>
<dbReference type="STRING" id="53254.SAMN05660750_04795"/>
<dbReference type="PANTHER" id="PTHR42879:SF6">
    <property type="entry name" value="NADPH-DEPENDENT REDUCTASE BACG"/>
    <property type="match status" value="1"/>
</dbReference>
<proteinExistence type="inferred from homology"/>
<reference evidence="3 5" key="2">
    <citation type="submission" date="2017-02" db="EMBL/GenBank/DDBJ databases">
        <authorList>
            <person name="Peterson S.W."/>
        </authorList>
    </citation>
    <scope>NUCLEOTIDE SEQUENCE [LARGE SCALE GENOMIC DNA]</scope>
    <source>
        <strain evidence="3 5">DSM 9653</strain>
    </source>
</reference>
<reference evidence="2 4" key="1">
    <citation type="submission" date="2015-10" db="EMBL/GenBank/DDBJ databases">
        <title>Draft genome of Bosea thiooxidans.</title>
        <authorList>
            <person name="Wang X."/>
        </authorList>
    </citation>
    <scope>NUCLEOTIDE SEQUENCE [LARGE SCALE GENOMIC DNA]</scope>
    <source>
        <strain evidence="2 4">CGMCC 9174</strain>
    </source>
</reference>
<protein>
    <submittedName>
        <fullName evidence="2">Short-chain dehydrogenase</fullName>
    </submittedName>
</protein>
<dbReference type="EMBL" id="FUYX01000020">
    <property type="protein sequence ID" value="SKC14936.1"/>
    <property type="molecule type" value="Genomic_DNA"/>
</dbReference>
<dbReference type="EMBL" id="LMAR01000093">
    <property type="protein sequence ID" value="KQK27767.1"/>
    <property type="molecule type" value="Genomic_DNA"/>
</dbReference>
<dbReference type="SUPFAM" id="SSF51735">
    <property type="entry name" value="NAD(P)-binding Rossmann-fold domains"/>
    <property type="match status" value="1"/>
</dbReference>
<organism evidence="2 4">
    <name type="scientific">Bosea thiooxidans</name>
    <dbReference type="NCBI Taxonomy" id="53254"/>
    <lineage>
        <taxon>Bacteria</taxon>
        <taxon>Pseudomonadati</taxon>
        <taxon>Pseudomonadota</taxon>
        <taxon>Alphaproteobacteria</taxon>
        <taxon>Hyphomicrobiales</taxon>
        <taxon>Boseaceae</taxon>
        <taxon>Bosea</taxon>
    </lineage>
</organism>
<evidence type="ECO:0000313" key="4">
    <source>
        <dbReference type="Proteomes" id="UP000051562"/>
    </source>
</evidence>
<dbReference type="RefSeq" id="WP_055730903.1">
    <property type="nucleotide sequence ID" value="NZ_FUYX01000020.1"/>
</dbReference>
<evidence type="ECO:0000313" key="3">
    <source>
        <dbReference type="EMBL" id="SKC14936.1"/>
    </source>
</evidence>
<dbReference type="FunFam" id="3.40.50.720:FF:000084">
    <property type="entry name" value="Short-chain dehydrogenase reductase"/>
    <property type="match status" value="1"/>
</dbReference>
<sequence>MDLKLEGKRALVTGGSKGIGRAIARQLALEGVDVVIAARNRAELDEAAAALAAESGRKVVGRTVDTGDDASVKALIAEAVAALGGLDILVNAAAKPGGQAPPPKLAEITDALFWDDMNVKVMGYLRLAREAAPHMAANGWGRVINISGLAARSTGSTIGSMRNVAVAALTKNLADELGPQGINVTVVHPGLTRTERTASIVAARAASGGKSEAQVEAGMASNVTIGRLVDAAEIADIVAFLASPRSVAINGDAIACGGGIRGAIHY</sequence>
<dbReference type="AlphaFoldDB" id="A0A0Q3HY92"/>